<feature type="compositionally biased region" description="Basic and acidic residues" evidence="1">
    <location>
        <begin position="267"/>
        <end position="282"/>
    </location>
</feature>
<organism evidence="2 3">
    <name type="scientific">Mycolicibacterium fortuitum</name>
    <name type="common">Mycobacterium fortuitum</name>
    <dbReference type="NCBI Taxonomy" id="1766"/>
    <lineage>
        <taxon>Bacteria</taxon>
        <taxon>Bacillati</taxon>
        <taxon>Actinomycetota</taxon>
        <taxon>Actinomycetes</taxon>
        <taxon>Mycobacteriales</taxon>
        <taxon>Mycobacteriaceae</taxon>
        <taxon>Mycolicibacterium</taxon>
    </lineage>
</organism>
<dbReference type="Proteomes" id="UP000255389">
    <property type="component" value="Unassembled WGS sequence"/>
</dbReference>
<evidence type="ECO:0008006" key="4">
    <source>
        <dbReference type="Google" id="ProtNLM"/>
    </source>
</evidence>
<protein>
    <recommendedName>
        <fullName evidence="4">Helix-turn-helix domain-containing protein</fullName>
    </recommendedName>
</protein>
<sequence>MTKRNKVQHHNALGSKAPNGGTLYASLPMNLARDGTLTAAARSVALYVWSHDPKFGQSRNDVAVKLGMSVNTVGKALTDLQKHGWIVREIHSRTSETWHLQMSNIPFTEDEIRALSGARLDQKLIQLDDRGTRSKTDLVEGTRSEIDPPTRSEIDLVTRSKTDPRSSRSRSAPEVHDWSSASTDQIETASYGQSLAAEEEPSQALEPAEDHESPEGSDEWSDLNPPTAADPWSAIGVRSTPLVSDPPIAEPEALDPWGPPPTLGEWSEPKEDVIPWPRDKPLPVDPWSTYVCDQTGEKLSRV</sequence>
<name>A0A378V309_MYCFO</name>
<accession>A0A378V309</accession>
<evidence type="ECO:0000256" key="1">
    <source>
        <dbReference type="SAM" id="MobiDB-lite"/>
    </source>
</evidence>
<dbReference type="InterPro" id="IPR036390">
    <property type="entry name" value="WH_DNA-bd_sf"/>
</dbReference>
<dbReference type="AlphaFoldDB" id="A0A378V309"/>
<feature type="region of interest" description="Disordered" evidence="1">
    <location>
        <begin position="132"/>
        <end position="302"/>
    </location>
</feature>
<gene>
    <name evidence="2" type="ORF">NCTC1542_05513</name>
</gene>
<proteinExistence type="predicted"/>
<evidence type="ECO:0000313" key="3">
    <source>
        <dbReference type="Proteomes" id="UP000255389"/>
    </source>
</evidence>
<reference evidence="2 3" key="1">
    <citation type="submission" date="2018-06" db="EMBL/GenBank/DDBJ databases">
        <authorList>
            <consortium name="Pathogen Informatics"/>
            <person name="Doyle S."/>
        </authorList>
    </citation>
    <scope>NUCLEOTIDE SEQUENCE [LARGE SCALE GENOMIC DNA]</scope>
    <source>
        <strain evidence="2 3">NCTC1542</strain>
    </source>
</reference>
<dbReference type="Gene3D" id="1.10.10.10">
    <property type="entry name" value="Winged helix-like DNA-binding domain superfamily/Winged helix DNA-binding domain"/>
    <property type="match status" value="1"/>
</dbReference>
<feature type="compositionally biased region" description="Polar residues" evidence="1">
    <location>
        <begin position="179"/>
        <end position="193"/>
    </location>
</feature>
<feature type="compositionally biased region" description="Basic and acidic residues" evidence="1">
    <location>
        <begin position="132"/>
        <end position="177"/>
    </location>
</feature>
<dbReference type="SUPFAM" id="SSF46785">
    <property type="entry name" value="Winged helix' DNA-binding domain"/>
    <property type="match status" value="1"/>
</dbReference>
<dbReference type="InterPro" id="IPR036388">
    <property type="entry name" value="WH-like_DNA-bd_sf"/>
</dbReference>
<evidence type="ECO:0000313" key="2">
    <source>
        <dbReference type="EMBL" id="SUA04019.1"/>
    </source>
</evidence>
<dbReference type="EMBL" id="UGQY01000004">
    <property type="protein sequence ID" value="SUA04019.1"/>
    <property type="molecule type" value="Genomic_DNA"/>
</dbReference>